<dbReference type="RefSeq" id="WP_184402512.1">
    <property type="nucleotide sequence ID" value="NZ_JACHHJ010000001.1"/>
</dbReference>
<accession>A0A841PI15</accession>
<dbReference type="InterPro" id="IPR050126">
    <property type="entry name" value="Ap4A_hydrolase"/>
</dbReference>
<dbReference type="GO" id="GO:0016791">
    <property type="term" value="F:phosphatase activity"/>
    <property type="evidence" value="ECO:0007669"/>
    <property type="project" value="TreeGrafter"/>
</dbReference>
<dbReference type="InterPro" id="IPR024654">
    <property type="entry name" value="Calcineurin-like_PHP_lpxH"/>
</dbReference>
<dbReference type="InterPro" id="IPR011152">
    <property type="entry name" value="Pesterase_MJ0912"/>
</dbReference>
<reference evidence="3 4" key="1">
    <citation type="submission" date="2020-08" db="EMBL/GenBank/DDBJ databases">
        <title>Genomic Encyclopedia of Type Strains, Phase IV (KMG-IV): sequencing the most valuable type-strain genomes for metagenomic binning, comparative biology and taxonomic classification.</title>
        <authorList>
            <person name="Goeker M."/>
        </authorList>
    </citation>
    <scope>NUCLEOTIDE SEQUENCE [LARGE SCALE GENOMIC DNA]</scope>
    <source>
        <strain evidence="3 4">DSM 21769</strain>
    </source>
</reference>
<dbReference type="PANTHER" id="PTHR42850:SF2">
    <property type="entry name" value="BLL5683 PROTEIN"/>
    <property type="match status" value="1"/>
</dbReference>
<proteinExistence type="inferred from homology"/>
<sequence>MKMAFISDIHGNAVALDAVLADIEKHNVQSIAVMGDICFRGPEPKKALDRIRSLDSPVLKGNADEWMVRGVKEGEVPDQALAMMNNERDWSVSQMDENDLNYLKELPTQFHWELNSHLKLHTFHATPDSLFQVVLPHAEPAHIRETIFSQKEADLYLYAHIHLPYVRYIDGKCVANLGSVGLPFDGQTKASYLLVEIEEDRYRVSIERVPYDVQKVVQQYVDQDYPNTDVMSKVIQEARPPS</sequence>
<evidence type="ECO:0000313" key="3">
    <source>
        <dbReference type="EMBL" id="MBB6448527.1"/>
    </source>
</evidence>
<dbReference type="AlphaFoldDB" id="A0A841PI15"/>
<dbReference type="PANTHER" id="PTHR42850">
    <property type="entry name" value="METALLOPHOSPHOESTERASE"/>
    <property type="match status" value="1"/>
</dbReference>
<evidence type="ECO:0000259" key="2">
    <source>
        <dbReference type="Pfam" id="PF12850"/>
    </source>
</evidence>
<dbReference type="Pfam" id="PF12850">
    <property type="entry name" value="Metallophos_2"/>
    <property type="match status" value="1"/>
</dbReference>
<gene>
    <name evidence="3" type="ORF">HNR44_000476</name>
</gene>
<dbReference type="SUPFAM" id="SSF56300">
    <property type="entry name" value="Metallo-dependent phosphatases"/>
    <property type="match status" value="1"/>
</dbReference>
<evidence type="ECO:0000313" key="4">
    <source>
        <dbReference type="Proteomes" id="UP000568839"/>
    </source>
</evidence>
<dbReference type="PIRSF" id="PIRSF000883">
    <property type="entry name" value="Pesterase_MJ0912"/>
    <property type="match status" value="1"/>
</dbReference>
<protein>
    <submittedName>
        <fullName evidence="3">Putative phosphodiesterase</fullName>
    </submittedName>
</protein>
<dbReference type="GO" id="GO:0005737">
    <property type="term" value="C:cytoplasm"/>
    <property type="evidence" value="ECO:0007669"/>
    <property type="project" value="TreeGrafter"/>
</dbReference>
<comment type="similarity">
    <text evidence="1">Belongs to the metallophosphoesterase superfamily. YfcE family.</text>
</comment>
<dbReference type="Proteomes" id="UP000568839">
    <property type="component" value="Unassembled WGS sequence"/>
</dbReference>
<keyword evidence="4" id="KW-1185">Reference proteome</keyword>
<feature type="domain" description="Calcineurin-like phosphoesterase" evidence="2">
    <location>
        <begin position="1"/>
        <end position="199"/>
    </location>
</feature>
<organism evidence="3 4">
    <name type="scientific">Geomicrobium halophilum</name>
    <dbReference type="NCBI Taxonomy" id="549000"/>
    <lineage>
        <taxon>Bacteria</taxon>
        <taxon>Bacillati</taxon>
        <taxon>Bacillota</taxon>
        <taxon>Bacilli</taxon>
        <taxon>Bacillales</taxon>
        <taxon>Geomicrobium</taxon>
    </lineage>
</organism>
<dbReference type="InterPro" id="IPR029052">
    <property type="entry name" value="Metallo-depent_PP-like"/>
</dbReference>
<evidence type="ECO:0000256" key="1">
    <source>
        <dbReference type="ARBA" id="ARBA00008950"/>
    </source>
</evidence>
<name>A0A841PI15_9BACL</name>
<dbReference type="EMBL" id="JACHHJ010000001">
    <property type="protein sequence ID" value="MBB6448527.1"/>
    <property type="molecule type" value="Genomic_DNA"/>
</dbReference>
<comment type="caution">
    <text evidence="3">The sequence shown here is derived from an EMBL/GenBank/DDBJ whole genome shotgun (WGS) entry which is preliminary data.</text>
</comment>
<dbReference type="Gene3D" id="3.60.21.10">
    <property type="match status" value="1"/>
</dbReference>